<feature type="compositionally biased region" description="Polar residues" evidence="1">
    <location>
        <begin position="239"/>
        <end position="249"/>
    </location>
</feature>
<evidence type="ECO:0000256" key="1">
    <source>
        <dbReference type="SAM" id="MobiDB-lite"/>
    </source>
</evidence>
<dbReference type="GeneID" id="23565855"/>
<dbReference type="Proteomes" id="UP000000561">
    <property type="component" value="Chromosome 22"/>
</dbReference>
<sequence length="584" mass="63848">MFFHKSLLLATASLSLFFCEFSFTSASPINVEQRGLQRQSVETSLDVRDDLILGRGHQRKRDLRFSDGDESHVDKSADARSDSGRLGKLDSRHGGVDLNIIGHPRLDRRDKCISDCPHAGDPNGGPDPGHPHVSKRDNGIDADSPEQISRPGWPRNGIPYPPWGHTHVVQRDHGLGWQGPGGTFRPGWPPRDIPPPPMTNCQEVGQRPPASSKIGRDSIEKRNDISHALRRRADGVSGDVSTSDTTIATSKPDLSKIGIGKGGAHRGVPRFHGGEAPLPSFPSPPSPPHHPPISSVGAVPDSVHDQNVRFSGPRPFERLPTRHLGQFEKRSPLQLSDDEGSLPDALHGAWNDSEHEVSSGSNPNSNVGGSGKNVDPLTTQLLQNPKQPYLRGCTRFGECNGAHELSEPADRIGETDSLVEEPPSFAPRHKQDLKHHSLELTRRYYGENGDISAREHEPKLLEARSKMMPTLFTRDHVDQTSQKPVLITSSVQHHPADIQVFGICTCNGSTEVQKPDTKVNCLSEFLNSAKKTAKCSFTASDKVTCVEEGGKDDMSGGDNVWWQIAFCKRCQDAGGTSDPKFKCH</sequence>
<dbReference type="AlphaFoldDB" id="Q8X1D6"/>
<accession>Q4P134</accession>
<feature type="compositionally biased region" description="Basic and acidic residues" evidence="1">
    <location>
        <begin position="405"/>
        <end position="414"/>
    </location>
</feature>
<dbReference type="KEGG" id="uma:UMAG_06179"/>
<evidence type="ECO:0000313" key="3">
    <source>
        <dbReference type="EMBL" id="AAL67329.1"/>
    </source>
</evidence>
<dbReference type="eggNOG" id="ENOG502RE74">
    <property type="taxonomic scope" value="Eukaryota"/>
</dbReference>
<protein>
    <submittedName>
        <fullName evidence="3 4">Mig2-2</fullName>
    </submittedName>
</protein>
<reference evidence="4" key="2">
    <citation type="submission" date="2003-07" db="EMBL/GenBank/DDBJ databases">
        <authorList>
            <person name="Birren B."/>
            <person name="Nusbaum C."/>
            <person name="Abebe A."/>
            <person name="Abouelleil A."/>
            <person name="Adekoya E."/>
            <person name="Ait-zahra M."/>
            <person name="Allen N."/>
            <person name="Allen T."/>
            <person name="An P."/>
            <person name="Anderson M."/>
            <person name="Anderson S."/>
            <person name="Arachchi H."/>
            <person name="Armbruster J."/>
            <person name="Bachantsang P."/>
            <person name="Baldwin J."/>
            <person name="Barry A."/>
            <person name="Bayul T."/>
            <person name="Blitshsteyn B."/>
            <person name="Bloom T."/>
            <person name="Blye J."/>
            <person name="Boguslavskiy L."/>
            <person name="Borowsky M."/>
            <person name="Boukhgalter B."/>
            <person name="Brunache A."/>
            <person name="Butler J."/>
            <person name="Calixte N."/>
            <person name="Calvo S."/>
            <person name="Camarata J."/>
            <person name="Campo K."/>
            <person name="Chang J."/>
            <person name="Cheshatsang Y."/>
            <person name="Citroen M."/>
            <person name="Collymore A."/>
            <person name="Considine T."/>
            <person name="Cook A."/>
            <person name="Cooke P."/>
            <person name="Corum B."/>
            <person name="Cuomo C."/>
            <person name="David R."/>
            <person name="Dawoe T."/>
            <person name="Degray S."/>
            <person name="Dodge S."/>
            <person name="Dooley K."/>
            <person name="Dorje P."/>
            <person name="Dorjee K."/>
            <person name="Dorris L."/>
            <person name="Duffey N."/>
            <person name="Dupes A."/>
            <person name="Elkins T."/>
            <person name="Engels R."/>
            <person name="Erickson J."/>
            <person name="Farina A."/>
            <person name="Faro S."/>
            <person name="Ferreira P."/>
            <person name="Fischer H."/>
            <person name="Fitzgerald M."/>
            <person name="Foley K."/>
            <person name="Gage D."/>
            <person name="Galagan J."/>
            <person name="Gearin G."/>
            <person name="Gnerre S."/>
            <person name="Gnirke A."/>
            <person name="Goyette A."/>
            <person name="Graham J."/>
            <person name="Grandbois E."/>
            <person name="Gyaltsen K."/>
            <person name="Hafez N."/>
            <person name="Hagopian D."/>
            <person name="Hagos B."/>
            <person name="Hall J."/>
            <person name="Hatcher B."/>
            <person name="Heller A."/>
            <person name="Higgins H."/>
            <person name="Honan T."/>
            <person name="Horn A."/>
            <person name="Houde N."/>
            <person name="Hughes L."/>
            <person name="Hulme W."/>
            <person name="Husby E."/>
            <person name="Iliev I."/>
            <person name="Jaffe D."/>
            <person name="Jones C."/>
            <person name="Kamal M."/>
            <person name="Kamat A."/>
            <person name="Kamvysselis M."/>
            <person name="Karlsson E."/>
            <person name="Kells C."/>
            <person name="Kieu A."/>
            <person name="Kisner P."/>
            <person name="Kodira C."/>
            <person name="Kulbokas E."/>
            <person name="Labutti K."/>
            <person name="Lama D."/>
            <person name="Landers T."/>
            <person name="Leger J."/>
            <person name="Levine S."/>
            <person name="Lewis D."/>
            <person name="Lewis T."/>
            <person name="Lindblad-toh K."/>
            <person name="Liu X."/>
            <person name="Lokyitsang T."/>
            <person name="Lokyitsang Y."/>
            <person name="Lucien O."/>
            <person name="Lui A."/>
            <person name="Ma L.J."/>
            <person name="Mabbitt R."/>
            <person name="Macdonald J."/>
            <person name="Maclean C."/>
            <person name="Major J."/>
            <person name="Manning J."/>
            <person name="Marabella R."/>
            <person name="Maru K."/>
            <person name="Matthews C."/>
            <person name="Mauceli E."/>
            <person name="Mccarthy M."/>
            <person name="Mcdonough S."/>
            <person name="Mcghee T."/>
            <person name="Meldrim J."/>
            <person name="Meneus L."/>
            <person name="Mesirov J."/>
            <person name="Mihalev A."/>
            <person name="Mihova T."/>
            <person name="Mikkelsen T."/>
            <person name="Mlenga V."/>
            <person name="Moru K."/>
            <person name="Mozes J."/>
            <person name="Mulrain L."/>
            <person name="Munson G."/>
            <person name="Naylor J."/>
            <person name="Newes C."/>
            <person name="Nguyen C."/>
            <person name="Nguyen N."/>
            <person name="Nguyen T."/>
            <person name="Nicol R."/>
            <person name="Nielsen C."/>
            <person name="Nizzari M."/>
            <person name="Norbu C."/>
            <person name="Norbu N."/>
            <person name="O'donnell P."/>
            <person name="Okoawo O."/>
            <person name="O'leary S."/>
            <person name="Omotosho B."/>
            <person name="O'neill K."/>
            <person name="Osman S."/>
            <person name="Parker S."/>
            <person name="Perrin D."/>
            <person name="Phunkhang P."/>
            <person name="Piqani B."/>
            <person name="Purcell S."/>
            <person name="Rachupka T."/>
            <person name="Ramasamy U."/>
            <person name="Rameau R."/>
            <person name="Ray V."/>
            <person name="Raymond C."/>
            <person name="Retta R."/>
            <person name="Richardson S."/>
            <person name="Rise C."/>
            <person name="Rodriguez J."/>
            <person name="Rogers J."/>
            <person name="Rogov P."/>
            <person name="Rutman M."/>
            <person name="Schupbach R."/>
            <person name="Seaman C."/>
            <person name="Settipalli S."/>
            <person name="Sharpe T."/>
            <person name="Sheridan J."/>
            <person name="Sherpa N."/>
            <person name="Shi J."/>
            <person name="Smirnov S."/>
            <person name="Smith C."/>
            <person name="Sougnez C."/>
            <person name="Spencer B."/>
            <person name="Stalker J."/>
            <person name="Stange-thomann N."/>
            <person name="Stavropoulos S."/>
            <person name="Stetson K."/>
            <person name="Stone C."/>
            <person name="Stone S."/>
            <person name="Stubbs M."/>
            <person name="Talamas J."/>
            <person name="Tchuinga P."/>
            <person name="Tenzing P."/>
            <person name="Tesfaye S."/>
            <person name="Theodore J."/>
            <person name="Thoulutsang Y."/>
            <person name="Topham K."/>
            <person name="Towey S."/>
            <person name="Tsamla T."/>
            <person name="Tsomo N."/>
            <person name="Vallee D."/>
            <person name="Vassiliev H."/>
            <person name="Venkataraman V."/>
            <person name="Vinson J."/>
            <person name="Vo A."/>
            <person name="Wade C."/>
            <person name="Wang S."/>
            <person name="Wangchuk T."/>
            <person name="Wangdi T."/>
            <person name="Whittaker C."/>
            <person name="Wilkinson J."/>
            <person name="Wu Y."/>
            <person name="Wyman D."/>
            <person name="Yadav S."/>
            <person name="Yang S."/>
            <person name="Yang X."/>
            <person name="Yeager S."/>
            <person name="Yee E."/>
            <person name="Young G."/>
            <person name="Zainoun J."/>
            <person name="Zembeck L."/>
            <person name="Zimmer A."/>
            <person name="Zody M."/>
            <person name="Lander E."/>
        </authorList>
    </citation>
    <scope>NUCLEOTIDE SEQUENCE</scope>
    <source>
        <strain evidence="4">521</strain>
    </source>
</reference>
<evidence type="ECO:0000256" key="2">
    <source>
        <dbReference type="SAM" id="SignalP"/>
    </source>
</evidence>
<proteinExistence type="predicted"/>
<evidence type="ECO:0000313" key="4">
    <source>
        <dbReference type="EMBL" id="KIS65799.1"/>
    </source>
</evidence>
<dbReference type="VEuPathDB" id="FungiDB:UMAG_06179"/>
<reference evidence="3" key="1">
    <citation type="journal article" date="2002" name="Mol. Microbiol.">
        <title>A maize-specifically expressed gene cluster in Ustilago maydis.</title>
        <authorList>
            <person name="Basse C.W."/>
            <person name="Kolb S."/>
            <person name="Kahmann R."/>
        </authorList>
    </citation>
    <scope>NUCLEOTIDE SEQUENCE</scope>
</reference>
<reference evidence="5" key="4">
    <citation type="submission" date="2014-09" db="EMBL/GenBank/DDBJ databases">
        <authorList>
            <person name="Gueldener U."/>
            <person name="Muensterkoetter M."/>
            <person name="Walter M.C."/>
            <person name="Mannhaupt G."/>
            <person name="Kahmann R."/>
        </authorList>
    </citation>
    <scope>GENOME REANNOTATION</scope>
    <source>
        <strain evidence="5">521 / FGSC 9021</strain>
    </source>
</reference>
<feature type="compositionally biased region" description="Basic and acidic residues" evidence="1">
    <location>
        <begin position="315"/>
        <end position="331"/>
    </location>
</feature>
<feature type="region of interest" description="Disordered" evidence="1">
    <location>
        <begin position="201"/>
        <end position="377"/>
    </location>
</feature>
<accession>Q8X1D6</accession>
<feature type="region of interest" description="Disordered" evidence="1">
    <location>
        <begin position="112"/>
        <end position="161"/>
    </location>
</feature>
<dbReference type="EMBL" id="CM003161">
    <property type="protein sequence ID" value="KIS65799.1"/>
    <property type="molecule type" value="Genomic_DNA"/>
</dbReference>
<dbReference type="EMBL" id="AF429982">
    <property type="protein sequence ID" value="AAL67329.1"/>
    <property type="molecule type" value="Genomic_DNA"/>
</dbReference>
<evidence type="ECO:0000313" key="5">
    <source>
        <dbReference type="Proteomes" id="UP000000561"/>
    </source>
</evidence>
<keyword evidence="5" id="KW-1185">Reference proteome</keyword>
<feature type="chain" id="PRO_5004315808" evidence="2">
    <location>
        <begin position="27"/>
        <end position="584"/>
    </location>
</feature>
<organism evidence="3">
    <name type="scientific">Mycosarcoma maydis</name>
    <name type="common">Corn smut fungus</name>
    <name type="synonym">Ustilago maydis</name>
    <dbReference type="NCBI Taxonomy" id="5270"/>
    <lineage>
        <taxon>Eukaryota</taxon>
        <taxon>Fungi</taxon>
        <taxon>Dikarya</taxon>
        <taxon>Basidiomycota</taxon>
        <taxon>Ustilaginomycotina</taxon>
        <taxon>Ustilaginomycetes</taxon>
        <taxon>Ustilaginales</taxon>
        <taxon>Ustilaginaceae</taxon>
        <taxon>Mycosarcoma</taxon>
    </lineage>
</organism>
<feature type="region of interest" description="Disordered" evidence="1">
    <location>
        <begin position="63"/>
        <end position="94"/>
    </location>
</feature>
<dbReference type="PHI-base" id="PHI:2856"/>
<name>Q8X1D6_MYCMD</name>
<dbReference type="RefSeq" id="XP_011392549.1">
    <property type="nucleotide sequence ID" value="XM_011394247.1"/>
</dbReference>
<feature type="region of interest" description="Disordered" evidence="1">
    <location>
        <begin position="405"/>
        <end position="432"/>
    </location>
</feature>
<reference evidence="4 5" key="3">
    <citation type="journal article" date="2006" name="Nature">
        <title>Insights from the genome of the biotrophic fungal plant pathogen Ustilago maydis.</title>
        <authorList>
            <person name="Kamper J."/>
            <person name="Kahmann R."/>
            <person name="Bolker M."/>
            <person name="Ma L.J."/>
            <person name="Brefort T."/>
            <person name="Saville B.J."/>
            <person name="Banuett F."/>
            <person name="Kronstad J.W."/>
            <person name="Gold S.E."/>
            <person name="Muller O."/>
            <person name="Perlin M.H."/>
            <person name="Wosten H.A."/>
            <person name="de Vries R."/>
            <person name="Ruiz-Herrera J."/>
            <person name="Reynaga-Pena C.G."/>
            <person name="Snetselaar K."/>
            <person name="McCann M."/>
            <person name="Perez-Martin J."/>
            <person name="Feldbrugge M."/>
            <person name="Basse C.W."/>
            <person name="Steinberg G."/>
            <person name="Ibeas J.I."/>
            <person name="Holloman W."/>
            <person name="Guzman P."/>
            <person name="Farman M."/>
            <person name="Stajich J.E."/>
            <person name="Sentandreu R."/>
            <person name="Gonzalez-Prieto J.M."/>
            <person name="Kennell J.C."/>
            <person name="Molina L."/>
            <person name="Schirawski J."/>
            <person name="Mendoza-Mendoza A."/>
            <person name="Greilinger D."/>
            <person name="Munch K."/>
            <person name="Rossel N."/>
            <person name="Scherer M."/>
            <person name="Vranes M."/>
            <person name="Ladendorf O."/>
            <person name="Vincon V."/>
            <person name="Fuchs U."/>
            <person name="Sandrock B."/>
            <person name="Meng S."/>
            <person name="Ho E.C."/>
            <person name="Cahill M.J."/>
            <person name="Boyce K.J."/>
            <person name="Klose J."/>
            <person name="Klosterman S.J."/>
            <person name="Deelstra H.J."/>
            <person name="Ortiz-Castellanos L."/>
            <person name="Li W."/>
            <person name="Sanchez-Alonso P."/>
            <person name="Schreier P.H."/>
            <person name="Hauser-Hahn I."/>
            <person name="Vaupel M."/>
            <person name="Koopmann E."/>
            <person name="Friedrich G."/>
            <person name="Voss H."/>
            <person name="Schluter T."/>
            <person name="Margolis J."/>
            <person name="Platt D."/>
            <person name="Swimmer C."/>
            <person name="Gnirke A."/>
            <person name="Chen F."/>
            <person name="Vysotskaia V."/>
            <person name="Mannhaupt G."/>
            <person name="Guldener U."/>
            <person name="Munsterkotter M."/>
            <person name="Haase D."/>
            <person name="Oesterheld M."/>
            <person name="Mewes H.W."/>
            <person name="Mauceli E.W."/>
            <person name="DeCaprio D."/>
            <person name="Wade C.M."/>
            <person name="Butler J."/>
            <person name="Young S."/>
            <person name="Jaffe D.B."/>
            <person name="Calvo S."/>
            <person name="Nusbaum C."/>
            <person name="Galagan J."/>
            <person name="Birren B.W."/>
        </authorList>
    </citation>
    <scope>NUCLEOTIDE SEQUENCE [LARGE SCALE GENOMIC DNA]</scope>
    <source>
        <strain evidence="4">521</strain>
        <strain evidence="5">521 / FGSC 9021</strain>
    </source>
</reference>
<feature type="compositionally biased region" description="Basic and acidic residues" evidence="1">
    <location>
        <begin position="214"/>
        <end position="234"/>
    </location>
</feature>
<accession>A0A0D1DMP1</accession>
<keyword evidence="2" id="KW-0732">Signal</keyword>
<feature type="compositionally biased region" description="Pro residues" evidence="1">
    <location>
        <begin position="279"/>
        <end position="291"/>
    </location>
</feature>
<reference evidence="4" key="5">
    <citation type="submission" date="2014-09" db="EMBL/GenBank/DDBJ databases">
        <authorList>
            <person name="Guldener U."/>
            <person name="Munsterkotter M."/>
            <person name="Walter M.C."/>
            <person name="Mannhaupt G."/>
            <person name="Kahmann R."/>
        </authorList>
    </citation>
    <scope>NUCLEOTIDE SEQUENCE</scope>
    <source>
        <strain evidence="4">521</strain>
    </source>
</reference>
<feature type="compositionally biased region" description="Low complexity" evidence="1">
    <location>
        <begin position="358"/>
        <end position="367"/>
    </location>
</feature>
<feature type="signal peptide" evidence="2">
    <location>
        <begin position="1"/>
        <end position="26"/>
    </location>
</feature>
<gene>
    <name evidence="3" type="primary">mig2-2</name>
    <name evidence="4" type="ORF">UMAG_06179</name>
</gene>